<dbReference type="InterPro" id="IPR042047">
    <property type="entry name" value="SleB_dom1"/>
</dbReference>
<organism evidence="2">
    <name type="scientific">Araucaria cunninghamii</name>
    <name type="common">Hoop pine</name>
    <name type="synonym">Moreton Bay pine</name>
    <dbReference type="NCBI Taxonomy" id="56994"/>
    <lineage>
        <taxon>Eukaryota</taxon>
        <taxon>Viridiplantae</taxon>
        <taxon>Streptophyta</taxon>
        <taxon>Embryophyta</taxon>
        <taxon>Tracheophyta</taxon>
        <taxon>Spermatophyta</taxon>
        <taxon>Pinopsida</taxon>
        <taxon>Pinidae</taxon>
        <taxon>Conifers II</taxon>
        <taxon>Araucariales</taxon>
        <taxon>Araucariaceae</taxon>
        <taxon>Araucaria</taxon>
    </lineage>
</organism>
<protein>
    <recommendedName>
        <fullName evidence="1">Cell wall hydrolase SleB domain-containing protein</fullName>
    </recommendedName>
</protein>
<evidence type="ECO:0000259" key="1">
    <source>
        <dbReference type="Pfam" id="PF07486"/>
    </source>
</evidence>
<name>A0A0D6R112_ARACU</name>
<dbReference type="InterPro" id="IPR011105">
    <property type="entry name" value="Cell_wall_hydrolase_SleB"/>
</dbReference>
<feature type="domain" description="Cell wall hydrolase SleB" evidence="1">
    <location>
        <begin position="19"/>
        <end position="125"/>
    </location>
</feature>
<dbReference type="AlphaFoldDB" id="A0A0D6R112"/>
<dbReference type="Gene3D" id="1.10.10.2520">
    <property type="entry name" value="Cell wall hydrolase SleB, domain 1"/>
    <property type="match status" value="1"/>
</dbReference>
<sequence>MLDASVLCLAIAIFHESRGESTVAQFAVAETIHNRSKHPSFPSDYCSVIKQKSQFSFYKGSQTLKPPKYELQAWEKSVHVAKNFSKNKTNYTNGALYFNHKSLGIRYKITTRNGKPFKCGAHIFY</sequence>
<dbReference type="GO" id="GO:0016787">
    <property type="term" value="F:hydrolase activity"/>
    <property type="evidence" value="ECO:0007669"/>
    <property type="project" value="InterPro"/>
</dbReference>
<dbReference type="EMBL" id="GCKF01037278">
    <property type="protein sequence ID" value="JAG96494.1"/>
    <property type="molecule type" value="Transcribed_RNA"/>
</dbReference>
<accession>A0A0D6R112</accession>
<reference evidence="2" key="1">
    <citation type="submission" date="2015-03" db="EMBL/GenBank/DDBJ databases">
        <title>A transcriptome of Araucaria cunninghamii, an australian fine timber species.</title>
        <authorList>
            <person name="Jing Yi C.J.Y."/>
            <person name="Yin San L.Y.S."/>
            <person name="Abdul Karim S.S."/>
            <person name="Wan Azmi N.N."/>
            <person name="Hercus R.R."/>
            <person name="Croft L.L."/>
        </authorList>
    </citation>
    <scope>NUCLEOTIDE SEQUENCE</scope>
    <source>
        <strain evidence="2">MI0301</strain>
        <tissue evidence="2">Leaf</tissue>
    </source>
</reference>
<evidence type="ECO:0000313" key="2">
    <source>
        <dbReference type="EMBL" id="JAG96494.1"/>
    </source>
</evidence>
<dbReference type="Pfam" id="PF07486">
    <property type="entry name" value="Hydrolase_2"/>
    <property type="match status" value="1"/>
</dbReference>
<proteinExistence type="predicted"/>